<comment type="caution">
    <text evidence="4">The sequence shown here is derived from an EMBL/GenBank/DDBJ whole genome shotgun (WGS) entry which is preliminary data.</text>
</comment>
<sequence length="579" mass="63323">MKRRQINTIRDDNNRINKLFSRVTSPALRLISPLGCGTFSLTAQPRHTSSLALLQLAPPTLASLFPMKTVRATFPAPPLLDLPAVGLCGKMVCAAAALPAAIIWPGGPPRPVVLVAASALRWVFVFFLLQRVQRLRQQLSRLVTTRAASCEGSRFRNVSSEVELHYTHHVRRSEKASASSDAPQLLLHFNHGFGANAFTWDPLFSELLRDMPVHHFDTLSLAAHDRVGFGLTSRPADFRQYCDDFAAFFGLSLVRSLISAAREGDVGAQAAAPPPQEELHAPESASSQQSKVVLVGHSLGGALSVRMFAEAVRDRARYGDLADRVGALVLIAPALIAPSAPSDGQSPTATANGGAGRTDARQPSFRRIALQSELSKLTNSVVSTLRAIGVLPALLWAVTIMSRAIFFVFSSLLAVCVRTVVLAIIFSPTFWRKGLSMAYAQPSRLKADMIARYRWPAQVRGVDRGLSCFVRAAMFKMRKEMIPPRWMNSRTPKPSKKKEASLPWMSDAEAWAVLRARKVPVIIIHGVQDLIVPVSNSRRLLRTLPTARLVEFQGCGHCPQEEMPEELAKVISGFINGSL</sequence>
<evidence type="ECO:0000313" key="5">
    <source>
        <dbReference type="Proteomes" id="UP001515480"/>
    </source>
</evidence>
<keyword evidence="2" id="KW-1133">Transmembrane helix</keyword>
<dbReference type="InterPro" id="IPR029058">
    <property type="entry name" value="AB_hydrolase_fold"/>
</dbReference>
<keyword evidence="2" id="KW-0472">Membrane</keyword>
<organism evidence="4 5">
    <name type="scientific">Prymnesium parvum</name>
    <name type="common">Toxic golden alga</name>
    <dbReference type="NCBI Taxonomy" id="97485"/>
    <lineage>
        <taxon>Eukaryota</taxon>
        <taxon>Haptista</taxon>
        <taxon>Haptophyta</taxon>
        <taxon>Prymnesiophyceae</taxon>
        <taxon>Prymnesiales</taxon>
        <taxon>Prymnesiaceae</taxon>
        <taxon>Prymnesium</taxon>
    </lineage>
</organism>
<feature type="transmembrane region" description="Helical" evidence="2">
    <location>
        <begin position="111"/>
        <end position="129"/>
    </location>
</feature>
<dbReference type="Proteomes" id="UP001515480">
    <property type="component" value="Unassembled WGS sequence"/>
</dbReference>
<evidence type="ECO:0000256" key="1">
    <source>
        <dbReference type="SAM" id="MobiDB-lite"/>
    </source>
</evidence>
<evidence type="ECO:0000259" key="3">
    <source>
        <dbReference type="Pfam" id="PF12697"/>
    </source>
</evidence>
<dbReference type="PANTHER" id="PTHR43689:SF1">
    <property type="entry name" value="ALPHA_BETA-HYDROLASES SUPERFAMILY PROTEIN"/>
    <property type="match status" value="1"/>
</dbReference>
<proteinExistence type="predicted"/>
<feature type="transmembrane region" description="Helical" evidence="2">
    <location>
        <begin position="404"/>
        <end position="427"/>
    </location>
</feature>
<accession>A0AB34JZG4</accession>
<evidence type="ECO:0000256" key="2">
    <source>
        <dbReference type="SAM" id="Phobius"/>
    </source>
</evidence>
<reference evidence="4 5" key="1">
    <citation type="journal article" date="2024" name="Science">
        <title>Giant polyketide synthase enzymes in the biosynthesis of giant marine polyether toxins.</title>
        <authorList>
            <person name="Fallon T.R."/>
            <person name="Shende V.V."/>
            <person name="Wierzbicki I.H."/>
            <person name="Pendleton A.L."/>
            <person name="Watervoot N.F."/>
            <person name="Auber R.P."/>
            <person name="Gonzalez D.J."/>
            <person name="Wisecaver J.H."/>
            <person name="Moore B.S."/>
        </authorList>
    </citation>
    <scope>NUCLEOTIDE SEQUENCE [LARGE SCALE GENOMIC DNA]</scope>
    <source>
        <strain evidence="4 5">12B1</strain>
    </source>
</reference>
<keyword evidence="5" id="KW-1185">Reference proteome</keyword>
<evidence type="ECO:0000313" key="4">
    <source>
        <dbReference type="EMBL" id="KAL1527075.1"/>
    </source>
</evidence>
<dbReference type="AlphaFoldDB" id="A0AB34JZG4"/>
<dbReference type="PANTHER" id="PTHR43689">
    <property type="entry name" value="HYDROLASE"/>
    <property type="match status" value="1"/>
</dbReference>
<gene>
    <name evidence="4" type="ORF">AB1Y20_015758</name>
</gene>
<name>A0AB34JZG4_PRYPA</name>
<feature type="transmembrane region" description="Helical" evidence="2">
    <location>
        <begin position="84"/>
        <end position="105"/>
    </location>
</feature>
<protein>
    <recommendedName>
        <fullName evidence="3">AB hydrolase-1 domain-containing protein</fullName>
    </recommendedName>
</protein>
<dbReference type="Gene3D" id="3.40.50.1820">
    <property type="entry name" value="alpha/beta hydrolase"/>
    <property type="match status" value="2"/>
</dbReference>
<dbReference type="Pfam" id="PF12697">
    <property type="entry name" value="Abhydrolase_6"/>
    <property type="match status" value="1"/>
</dbReference>
<feature type="region of interest" description="Disordered" evidence="1">
    <location>
        <begin position="340"/>
        <end position="360"/>
    </location>
</feature>
<feature type="domain" description="AB hydrolase-1" evidence="3">
    <location>
        <begin position="191"/>
        <end position="569"/>
    </location>
</feature>
<keyword evidence="2" id="KW-0812">Transmembrane</keyword>
<dbReference type="EMBL" id="JBGBPQ010000003">
    <property type="protein sequence ID" value="KAL1527075.1"/>
    <property type="molecule type" value="Genomic_DNA"/>
</dbReference>
<dbReference type="SUPFAM" id="SSF53474">
    <property type="entry name" value="alpha/beta-Hydrolases"/>
    <property type="match status" value="1"/>
</dbReference>
<dbReference type="InterPro" id="IPR000073">
    <property type="entry name" value="AB_hydrolase_1"/>
</dbReference>